<keyword evidence="6 8" id="KW-0378">Hydrolase</keyword>
<evidence type="ECO:0000256" key="8">
    <source>
        <dbReference type="RuleBase" id="RU366009"/>
    </source>
</evidence>
<reference evidence="10 11" key="1">
    <citation type="submission" date="2023-09" db="EMBL/GenBank/DDBJ databases">
        <title>Nesidiocoris tenuis whole genome shotgun sequence.</title>
        <authorList>
            <person name="Shibata T."/>
            <person name="Shimoda M."/>
            <person name="Kobayashi T."/>
            <person name="Uehara T."/>
        </authorList>
    </citation>
    <scope>NUCLEOTIDE SEQUENCE [LARGE SCALE GENOMIC DNA]</scope>
    <source>
        <strain evidence="10 11">Japan</strain>
    </source>
</reference>
<name>A0ABN7AU26_9HEMI</name>
<evidence type="ECO:0000313" key="10">
    <source>
        <dbReference type="EMBL" id="BES95710.1"/>
    </source>
</evidence>
<sequence>MSPSDSFLVFDGPLVHSLSRDAITAVERAIVVVENGKITDIRESDTGDVSFLNSDQYKLKKLANGQFLCPGFVDLHTHAPQFPNQGLGMGLPLLDWLDKYTFPLEMRYKDENFAKKVYHDVVKSTLKSGTTTACYYGTIHRQSTTHLAKAASQLGQRALVGKVNMNRNSPANLVESTDSSLEDTESFIKDVKAFENPLVEPVITPRFAIACDTKLLRELGDLAAKYNLHVQTHISENVDEIAYTKELFPDAESYAQVYDSAGLLTDKTILGHGVHLTDDEEKLIAKRGSAVAHCPNSNTWLRSGICDVRRLWRNGVKIGLGTDVGAGSVASIIDAMRSALATSTNKSFFSADYQPLTFHEVFYLATLGGAEALGKEEFIGNFEVGKDFDALVVDVEKSQDQTPSTFTYEEHSILERVQKLIFCGDNRNITDVYVRGRLVST</sequence>
<comment type="catalytic activity">
    <reaction evidence="8">
        <text>guanine + H2O + H(+) = xanthine + NH4(+)</text>
        <dbReference type="Rhea" id="RHEA:14665"/>
        <dbReference type="ChEBI" id="CHEBI:15377"/>
        <dbReference type="ChEBI" id="CHEBI:15378"/>
        <dbReference type="ChEBI" id="CHEBI:16235"/>
        <dbReference type="ChEBI" id="CHEBI:17712"/>
        <dbReference type="ChEBI" id="CHEBI:28938"/>
        <dbReference type="EC" id="3.5.4.3"/>
    </reaction>
</comment>
<keyword evidence="7 8" id="KW-0862">Zinc</keyword>
<dbReference type="InterPro" id="IPR006680">
    <property type="entry name" value="Amidohydro-rel"/>
</dbReference>
<dbReference type="Proteomes" id="UP001307889">
    <property type="component" value="Chromosome 6"/>
</dbReference>
<evidence type="ECO:0000256" key="4">
    <source>
        <dbReference type="ARBA" id="ARBA00014514"/>
    </source>
</evidence>
<comment type="function">
    <text evidence="8">Catalyzes the hydrolytic deamination of guanine, producing xanthine and ammonia.</text>
</comment>
<evidence type="ECO:0000259" key="9">
    <source>
        <dbReference type="Pfam" id="PF01979"/>
    </source>
</evidence>
<feature type="domain" description="Amidohydrolase-related" evidence="9">
    <location>
        <begin position="67"/>
        <end position="439"/>
    </location>
</feature>
<dbReference type="Pfam" id="PF01979">
    <property type="entry name" value="Amidohydro_1"/>
    <property type="match status" value="1"/>
</dbReference>
<dbReference type="SUPFAM" id="SSF51556">
    <property type="entry name" value="Metallo-dependent hydrolases"/>
    <property type="match status" value="1"/>
</dbReference>
<evidence type="ECO:0000256" key="1">
    <source>
        <dbReference type="ARBA" id="ARBA00004984"/>
    </source>
</evidence>
<evidence type="ECO:0000256" key="5">
    <source>
        <dbReference type="ARBA" id="ARBA00022723"/>
    </source>
</evidence>
<accession>A0ABN7AU26</accession>
<evidence type="ECO:0000256" key="3">
    <source>
        <dbReference type="ARBA" id="ARBA00012781"/>
    </source>
</evidence>
<comment type="similarity">
    <text evidence="2 8">Belongs to the metallo-dependent hydrolases superfamily. ATZ/TRZ family.</text>
</comment>
<evidence type="ECO:0000256" key="7">
    <source>
        <dbReference type="ARBA" id="ARBA00022833"/>
    </source>
</evidence>
<comment type="pathway">
    <text evidence="1 8">Purine metabolism; guanine degradation; xanthine from guanine: step 1/1.</text>
</comment>
<evidence type="ECO:0000256" key="2">
    <source>
        <dbReference type="ARBA" id="ARBA00006745"/>
    </source>
</evidence>
<dbReference type="Gene3D" id="2.30.40.10">
    <property type="entry name" value="Urease, subunit C, domain 1"/>
    <property type="match status" value="1"/>
</dbReference>
<dbReference type="InterPro" id="IPR014311">
    <property type="entry name" value="Guanine_deaminase"/>
</dbReference>
<dbReference type="SUPFAM" id="SSF51338">
    <property type="entry name" value="Composite domain of metallo-dependent hydrolases"/>
    <property type="match status" value="1"/>
</dbReference>
<gene>
    <name evidence="10" type="ORF">NTJ_08519</name>
</gene>
<dbReference type="InterPro" id="IPR032466">
    <property type="entry name" value="Metal_Hydrolase"/>
</dbReference>
<dbReference type="PANTHER" id="PTHR11271:SF6">
    <property type="entry name" value="GUANINE DEAMINASE"/>
    <property type="match status" value="1"/>
</dbReference>
<keyword evidence="5 8" id="KW-0479">Metal-binding</keyword>
<dbReference type="PANTHER" id="PTHR11271">
    <property type="entry name" value="GUANINE DEAMINASE"/>
    <property type="match status" value="1"/>
</dbReference>
<protein>
    <recommendedName>
        <fullName evidence="4 8">Guanine deaminase</fullName>
        <shortName evidence="8">Guanase</shortName>
        <ecNumber evidence="3 8">3.5.4.3</ecNumber>
    </recommendedName>
    <alternativeName>
        <fullName evidence="8">Guanine aminohydrolase</fullName>
    </alternativeName>
</protein>
<keyword evidence="11" id="KW-1185">Reference proteome</keyword>
<dbReference type="NCBIfam" id="NF006679">
    <property type="entry name" value="PRK09228.1"/>
    <property type="match status" value="1"/>
</dbReference>
<dbReference type="NCBIfam" id="TIGR02967">
    <property type="entry name" value="guan_deamin"/>
    <property type="match status" value="1"/>
</dbReference>
<proteinExistence type="inferred from homology"/>
<dbReference type="Gene3D" id="3.20.20.140">
    <property type="entry name" value="Metal-dependent hydrolases"/>
    <property type="match status" value="1"/>
</dbReference>
<dbReference type="EC" id="3.5.4.3" evidence="3 8"/>
<dbReference type="EMBL" id="AP028914">
    <property type="protein sequence ID" value="BES95710.1"/>
    <property type="molecule type" value="Genomic_DNA"/>
</dbReference>
<comment type="cofactor">
    <cofactor evidence="8">
        <name>Zn(2+)</name>
        <dbReference type="ChEBI" id="CHEBI:29105"/>
    </cofactor>
    <text evidence="8">Binds 1 zinc ion per subunit.</text>
</comment>
<dbReference type="InterPro" id="IPR051607">
    <property type="entry name" value="Metallo-dep_hydrolases"/>
</dbReference>
<dbReference type="InterPro" id="IPR011059">
    <property type="entry name" value="Metal-dep_hydrolase_composite"/>
</dbReference>
<evidence type="ECO:0000313" key="11">
    <source>
        <dbReference type="Proteomes" id="UP001307889"/>
    </source>
</evidence>
<evidence type="ECO:0000256" key="6">
    <source>
        <dbReference type="ARBA" id="ARBA00022801"/>
    </source>
</evidence>
<organism evidence="10 11">
    <name type="scientific">Nesidiocoris tenuis</name>
    <dbReference type="NCBI Taxonomy" id="355587"/>
    <lineage>
        <taxon>Eukaryota</taxon>
        <taxon>Metazoa</taxon>
        <taxon>Ecdysozoa</taxon>
        <taxon>Arthropoda</taxon>
        <taxon>Hexapoda</taxon>
        <taxon>Insecta</taxon>
        <taxon>Pterygota</taxon>
        <taxon>Neoptera</taxon>
        <taxon>Paraneoptera</taxon>
        <taxon>Hemiptera</taxon>
        <taxon>Heteroptera</taxon>
        <taxon>Panheteroptera</taxon>
        <taxon>Cimicomorpha</taxon>
        <taxon>Miridae</taxon>
        <taxon>Dicyphina</taxon>
        <taxon>Nesidiocoris</taxon>
    </lineage>
</organism>